<sequence length="262" mass="29998">MYIGPEFILAAIRKKIKKEGLCYTVLSQKTGIPLSTVKRHLHSSSLGLDKVLLYASHLNTDLVELSNAARKLQKKNEYFLKGEESKFFAQHPYLLDFIYMITSGNQHPDEVAKRYQLSTESLRLYLVIAETLGYIEIHGGEITSKSNRRFIIEEGSVLDNLFKQRFLHESISDDVPSAICQGRVLMTPEQKQQLEEKIDCRISEIHAANMENQQGELVNVLVRFTPGKQIFFSDGLIEIDKELLKQASRVVLNQQEINRKMV</sequence>
<dbReference type="EMBL" id="LVHF01000012">
    <property type="protein sequence ID" value="OAN17631.1"/>
    <property type="molecule type" value="Genomic_DNA"/>
</dbReference>
<organism evidence="1 2">
    <name type="scientific">Photobacterium jeanii</name>
    <dbReference type="NCBI Taxonomy" id="858640"/>
    <lineage>
        <taxon>Bacteria</taxon>
        <taxon>Pseudomonadati</taxon>
        <taxon>Pseudomonadota</taxon>
        <taxon>Gammaproteobacteria</taxon>
        <taxon>Vibrionales</taxon>
        <taxon>Vibrionaceae</taxon>
        <taxon>Photobacterium</taxon>
    </lineage>
</organism>
<dbReference type="OrthoDB" id="5811736at2"/>
<reference evidence="1 2" key="1">
    <citation type="submission" date="2016-03" db="EMBL/GenBank/DDBJ databases">
        <title>Photobacterium proteolyticum sp. nov. a protease producing bacterium isolated from ocean sediments of Laizhou Bay.</title>
        <authorList>
            <person name="Li Y."/>
        </authorList>
    </citation>
    <scope>NUCLEOTIDE SEQUENCE [LARGE SCALE GENOMIC DNA]</scope>
    <source>
        <strain evidence="1 2">R-40508</strain>
    </source>
</reference>
<dbReference type="AlphaFoldDB" id="A0A178KK69"/>
<evidence type="ECO:0000313" key="2">
    <source>
        <dbReference type="Proteomes" id="UP000078503"/>
    </source>
</evidence>
<protein>
    <submittedName>
        <fullName evidence="1">Transcriptional regulator</fullName>
    </submittedName>
</protein>
<evidence type="ECO:0000313" key="1">
    <source>
        <dbReference type="EMBL" id="OAN17631.1"/>
    </source>
</evidence>
<comment type="caution">
    <text evidence="1">The sequence shown here is derived from an EMBL/GenBank/DDBJ whole genome shotgun (WGS) entry which is preliminary data.</text>
</comment>
<gene>
    <name evidence="1" type="ORF">A3K86_01535</name>
</gene>
<dbReference type="Proteomes" id="UP000078503">
    <property type="component" value="Unassembled WGS sequence"/>
</dbReference>
<dbReference type="RefSeq" id="WP_068326651.1">
    <property type="nucleotide sequence ID" value="NZ_LVHF01000012.1"/>
</dbReference>
<accession>A0A178KK69</accession>
<proteinExistence type="predicted"/>
<keyword evidence="2" id="KW-1185">Reference proteome</keyword>
<name>A0A178KK69_9GAMM</name>